<evidence type="ECO:0000313" key="1">
    <source>
        <dbReference type="EMBL" id="KAH8008625.1"/>
    </source>
</evidence>
<reference evidence="1" key="1">
    <citation type="journal article" date="2020" name="Cell">
        <title>Large-Scale Comparative Analyses of Tick Genomes Elucidate Their Genetic Diversity and Vector Capacities.</title>
        <authorList>
            <consortium name="Tick Genome and Microbiome Consortium (TIGMIC)"/>
            <person name="Jia N."/>
            <person name="Wang J."/>
            <person name="Shi W."/>
            <person name="Du L."/>
            <person name="Sun Y."/>
            <person name="Zhan W."/>
            <person name="Jiang J.F."/>
            <person name="Wang Q."/>
            <person name="Zhang B."/>
            <person name="Ji P."/>
            <person name="Bell-Sakyi L."/>
            <person name="Cui X.M."/>
            <person name="Yuan T.T."/>
            <person name="Jiang B.G."/>
            <person name="Yang W.F."/>
            <person name="Lam T.T."/>
            <person name="Chang Q.C."/>
            <person name="Ding S.J."/>
            <person name="Wang X.J."/>
            <person name="Zhu J.G."/>
            <person name="Ruan X.D."/>
            <person name="Zhao L."/>
            <person name="Wei J.T."/>
            <person name="Ye R.Z."/>
            <person name="Que T.C."/>
            <person name="Du C.H."/>
            <person name="Zhou Y.H."/>
            <person name="Cheng J.X."/>
            <person name="Dai P.F."/>
            <person name="Guo W.B."/>
            <person name="Han X.H."/>
            <person name="Huang E.J."/>
            <person name="Li L.F."/>
            <person name="Wei W."/>
            <person name="Gao Y.C."/>
            <person name="Liu J.Z."/>
            <person name="Shao H.Z."/>
            <person name="Wang X."/>
            <person name="Wang C.C."/>
            <person name="Yang T.C."/>
            <person name="Huo Q.B."/>
            <person name="Li W."/>
            <person name="Chen H.Y."/>
            <person name="Chen S.E."/>
            <person name="Zhou L.G."/>
            <person name="Ni X.B."/>
            <person name="Tian J.H."/>
            <person name="Sheng Y."/>
            <person name="Liu T."/>
            <person name="Pan Y.S."/>
            <person name="Xia L.Y."/>
            <person name="Li J."/>
            <person name="Zhao F."/>
            <person name="Cao W.C."/>
        </authorList>
    </citation>
    <scope>NUCLEOTIDE SEQUENCE</scope>
    <source>
        <strain evidence="1">Rmic-2018</strain>
    </source>
</reference>
<dbReference type="EMBL" id="JABSTU010000011">
    <property type="protein sequence ID" value="KAH8008625.1"/>
    <property type="molecule type" value="Genomic_DNA"/>
</dbReference>
<dbReference type="Proteomes" id="UP000821866">
    <property type="component" value="Chromosome 9"/>
</dbReference>
<proteinExistence type="predicted"/>
<name>A0A9J6D3I1_RHIMP</name>
<sequence>MVNCRTVQQQWLGGGQDEQVLQDSAWRAKRRWILQSLRAFLATMASDTKPTMPESSKAFQVMSKMAARYGNGILFCLGTGFVPQNGSRIARPALVLGLQSDFKRWMQKAMRKQRGLCASKDRQFSPQPNKTVELFGPAAVLAPVIWHQVSAEAVVSAETTFASVLRATEDAIYEAGARSVEEAKRMKALGNRLSQGSPRSVLPGGRA</sequence>
<keyword evidence="2" id="KW-1185">Reference proteome</keyword>
<organism evidence="1 2">
    <name type="scientific">Rhipicephalus microplus</name>
    <name type="common">Cattle tick</name>
    <name type="synonym">Boophilus microplus</name>
    <dbReference type="NCBI Taxonomy" id="6941"/>
    <lineage>
        <taxon>Eukaryota</taxon>
        <taxon>Metazoa</taxon>
        <taxon>Ecdysozoa</taxon>
        <taxon>Arthropoda</taxon>
        <taxon>Chelicerata</taxon>
        <taxon>Arachnida</taxon>
        <taxon>Acari</taxon>
        <taxon>Parasitiformes</taxon>
        <taxon>Ixodida</taxon>
        <taxon>Ixodoidea</taxon>
        <taxon>Ixodidae</taxon>
        <taxon>Rhipicephalinae</taxon>
        <taxon>Rhipicephalus</taxon>
        <taxon>Boophilus</taxon>
    </lineage>
</organism>
<accession>A0A9J6D3I1</accession>
<reference evidence="1" key="2">
    <citation type="submission" date="2021-09" db="EMBL/GenBank/DDBJ databases">
        <authorList>
            <person name="Jia N."/>
            <person name="Wang J."/>
            <person name="Shi W."/>
            <person name="Du L."/>
            <person name="Sun Y."/>
            <person name="Zhan W."/>
            <person name="Jiang J."/>
            <person name="Wang Q."/>
            <person name="Zhang B."/>
            <person name="Ji P."/>
            <person name="Sakyi L.B."/>
            <person name="Cui X."/>
            <person name="Yuan T."/>
            <person name="Jiang B."/>
            <person name="Yang W."/>
            <person name="Lam T.T.-Y."/>
            <person name="Chang Q."/>
            <person name="Ding S."/>
            <person name="Wang X."/>
            <person name="Zhu J."/>
            <person name="Ruan X."/>
            <person name="Zhao L."/>
            <person name="Wei J."/>
            <person name="Que T."/>
            <person name="Du C."/>
            <person name="Cheng J."/>
            <person name="Dai P."/>
            <person name="Han X."/>
            <person name="Huang E."/>
            <person name="Gao Y."/>
            <person name="Liu J."/>
            <person name="Shao H."/>
            <person name="Ye R."/>
            <person name="Li L."/>
            <person name="Wei W."/>
            <person name="Wang X."/>
            <person name="Wang C."/>
            <person name="Huo Q."/>
            <person name="Li W."/>
            <person name="Guo W."/>
            <person name="Chen H."/>
            <person name="Chen S."/>
            <person name="Zhou L."/>
            <person name="Zhou L."/>
            <person name="Ni X."/>
            <person name="Tian J."/>
            <person name="Zhou Y."/>
            <person name="Sheng Y."/>
            <person name="Liu T."/>
            <person name="Pan Y."/>
            <person name="Xia L."/>
            <person name="Li J."/>
            <person name="Zhao F."/>
            <person name="Cao W."/>
        </authorList>
    </citation>
    <scope>NUCLEOTIDE SEQUENCE</scope>
    <source>
        <strain evidence="1">Rmic-2018</strain>
        <tissue evidence="1">Larvae</tissue>
    </source>
</reference>
<gene>
    <name evidence="1" type="ORF">HPB51_000252</name>
</gene>
<evidence type="ECO:0000313" key="2">
    <source>
        <dbReference type="Proteomes" id="UP000821866"/>
    </source>
</evidence>
<dbReference type="AlphaFoldDB" id="A0A9J6D3I1"/>
<protein>
    <submittedName>
        <fullName evidence="1">Uncharacterized protein</fullName>
    </submittedName>
</protein>
<comment type="caution">
    <text evidence="1">The sequence shown here is derived from an EMBL/GenBank/DDBJ whole genome shotgun (WGS) entry which is preliminary data.</text>
</comment>